<organism evidence="1 2">
    <name type="scientific">Cichlidogyrus casuarinus</name>
    <dbReference type="NCBI Taxonomy" id="1844966"/>
    <lineage>
        <taxon>Eukaryota</taxon>
        <taxon>Metazoa</taxon>
        <taxon>Spiralia</taxon>
        <taxon>Lophotrochozoa</taxon>
        <taxon>Platyhelminthes</taxon>
        <taxon>Monogenea</taxon>
        <taxon>Monopisthocotylea</taxon>
        <taxon>Dactylogyridea</taxon>
        <taxon>Ancyrocephalidae</taxon>
        <taxon>Cichlidogyrus</taxon>
    </lineage>
</organism>
<sequence>MEREKQASSGMASTREELNLFYQCCLIISRQLKQNADDEIVEQVKALQSELLKRIASLIHGKEYRKLIEDEQYDLDQISDKEDQARYLSDLVGEHFAGGKLSATTLTEIYKICIRVLLFFKQEGENSAPVFGAQAEEKLIQAFLPALGMINLALSSRNNQSSPSFDKNELWDYEGLQHKQMLKHDNLLVESGQRLCKVLLSNMCQLCKEKVQVESFTETECKALSDHFQRLSHEHETSESCVQVSFLLFLREMLFHLVGGANDAMLLMNIPEQNKKENQDLMHVIAAIHRAHSEELNKTWNQVHCDWIPKDFFEIFKQEANNQLKVLYGIIEQLLGKSSLESVASKPAPSRIPSARNSTHDVESTNVINRLHHGKPTCPTRRLLVEDYRHFVKTVDLIKSSYKQMQTSLHEIAEYFEKSPFPAAGSADHETATKVKASLEWILTDLDARIASLDASGTQKTSK</sequence>
<name>A0ABD2Q7T7_9PLAT</name>
<dbReference type="AlphaFoldDB" id="A0ABD2Q7T7"/>
<accession>A0ABD2Q7T7</accession>
<evidence type="ECO:0000313" key="1">
    <source>
        <dbReference type="EMBL" id="KAL3315463.1"/>
    </source>
</evidence>
<dbReference type="Proteomes" id="UP001626550">
    <property type="component" value="Unassembled WGS sequence"/>
</dbReference>
<dbReference type="EMBL" id="JBJKFK010000747">
    <property type="protein sequence ID" value="KAL3315463.1"/>
    <property type="molecule type" value="Genomic_DNA"/>
</dbReference>
<proteinExistence type="predicted"/>
<keyword evidence="2" id="KW-1185">Reference proteome</keyword>
<gene>
    <name evidence="1" type="ORF">Ciccas_005910</name>
</gene>
<reference evidence="1 2" key="1">
    <citation type="submission" date="2024-11" db="EMBL/GenBank/DDBJ databases">
        <title>Adaptive evolution of stress response genes in parasites aligns with host niche diversity.</title>
        <authorList>
            <person name="Hahn C."/>
            <person name="Resl P."/>
        </authorList>
    </citation>
    <scope>NUCLEOTIDE SEQUENCE [LARGE SCALE GENOMIC DNA]</scope>
    <source>
        <strain evidence="1">EGGRZ-B1_66</strain>
        <tissue evidence="1">Body</tissue>
    </source>
</reference>
<evidence type="ECO:0000313" key="2">
    <source>
        <dbReference type="Proteomes" id="UP001626550"/>
    </source>
</evidence>
<comment type="caution">
    <text evidence="1">The sequence shown here is derived from an EMBL/GenBank/DDBJ whole genome shotgun (WGS) entry which is preliminary data.</text>
</comment>
<protein>
    <submittedName>
        <fullName evidence="1">Uncharacterized protein</fullName>
    </submittedName>
</protein>